<evidence type="ECO:0000256" key="5">
    <source>
        <dbReference type="ARBA" id="ARBA00022741"/>
    </source>
</evidence>
<organism evidence="10 11">
    <name type="scientific">Brotocaccenecus cirricatena</name>
    <dbReference type="NCBI Taxonomy" id="3064195"/>
    <lineage>
        <taxon>Bacteria</taxon>
        <taxon>Bacillati</taxon>
        <taxon>Bacillota</taxon>
        <taxon>Clostridia</taxon>
        <taxon>Eubacteriales</taxon>
        <taxon>Oscillospiraceae</taxon>
        <taxon>Brotocaccenecus</taxon>
    </lineage>
</organism>
<protein>
    <recommendedName>
        <fullName evidence="8">tRNA(Ile)-lysidine synthase</fullName>
        <ecNumber evidence="8">6.3.4.19</ecNumber>
    </recommendedName>
    <alternativeName>
        <fullName evidence="8">tRNA(Ile)-2-lysyl-cytidine synthase</fullName>
    </alternativeName>
    <alternativeName>
        <fullName evidence="8">tRNA(Ile)-lysidine synthetase</fullName>
    </alternativeName>
</protein>
<feature type="binding site" evidence="8">
    <location>
        <begin position="25"/>
        <end position="30"/>
    </location>
    <ligand>
        <name>ATP</name>
        <dbReference type="ChEBI" id="CHEBI:30616"/>
    </ligand>
</feature>
<keyword evidence="2 8" id="KW-0963">Cytoplasm</keyword>
<dbReference type="RefSeq" id="WP_302929562.1">
    <property type="nucleotide sequence ID" value="NZ_JAJEPW010000045.1"/>
</dbReference>
<dbReference type="Pfam" id="PF11734">
    <property type="entry name" value="TilS_C"/>
    <property type="match status" value="1"/>
</dbReference>
<dbReference type="AlphaFoldDB" id="A0AAE3AFE3"/>
<dbReference type="GO" id="GO:0032267">
    <property type="term" value="F:tRNA(Ile)-lysidine synthase activity"/>
    <property type="evidence" value="ECO:0007669"/>
    <property type="project" value="UniProtKB-EC"/>
</dbReference>
<dbReference type="HAMAP" id="MF_01161">
    <property type="entry name" value="tRNA_Ile_lys_synt"/>
    <property type="match status" value="1"/>
</dbReference>
<comment type="subcellular location">
    <subcellularLocation>
        <location evidence="1 8">Cytoplasm</location>
    </subcellularLocation>
</comment>
<dbReference type="NCBIfam" id="TIGR02433">
    <property type="entry name" value="lysidine_TilS_C"/>
    <property type="match status" value="1"/>
</dbReference>
<comment type="catalytic activity">
    <reaction evidence="7 8">
        <text>cytidine(34) in tRNA(Ile2) + L-lysine + ATP = lysidine(34) in tRNA(Ile2) + AMP + diphosphate + H(+)</text>
        <dbReference type="Rhea" id="RHEA:43744"/>
        <dbReference type="Rhea" id="RHEA-COMP:10625"/>
        <dbReference type="Rhea" id="RHEA-COMP:10670"/>
        <dbReference type="ChEBI" id="CHEBI:15378"/>
        <dbReference type="ChEBI" id="CHEBI:30616"/>
        <dbReference type="ChEBI" id="CHEBI:32551"/>
        <dbReference type="ChEBI" id="CHEBI:33019"/>
        <dbReference type="ChEBI" id="CHEBI:82748"/>
        <dbReference type="ChEBI" id="CHEBI:83665"/>
        <dbReference type="ChEBI" id="CHEBI:456215"/>
        <dbReference type="EC" id="6.3.4.19"/>
    </reaction>
</comment>
<evidence type="ECO:0000256" key="1">
    <source>
        <dbReference type="ARBA" id="ARBA00004496"/>
    </source>
</evidence>
<dbReference type="PANTHER" id="PTHR43033:SF1">
    <property type="entry name" value="TRNA(ILE)-LYSIDINE SYNTHASE-RELATED"/>
    <property type="match status" value="1"/>
</dbReference>
<dbReference type="PANTHER" id="PTHR43033">
    <property type="entry name" value="TRNA(ILE)-LYSIDINE SYNTHASE-RELATED"/>
    <property type="match status" value="1"/>
</dbReference>
<dbReference type="NCBIfam" id="TIGR02432">
    <property type="entry name" value="lysidine_TilS_N"/>
    <property type="match status" value="1"/>
</dbReference>
<gene>
    <name evidence="8 10" type="primary">tilS</name>
    <name evidence="10" type="ORF">LKD37_12720</name>
</gene>
<keyword evidence="11" id="KW-1185">Reference proteome</keyword>
<proteinExistence type="inferred from homology"/>
<dbReference type="EC" id="6.3.4.19" evidence="8"/>
<dbReference type="InterPro" id="IPR011063">
    <property type="entry name" value="TilS/TtcA_N"/>
</dbReference>
<dbReference type="CDD" id="cd01992">
    <property type="entry name" value="TilS_N"/>
    <property type="match status" value="1"/>
</dbReference>
<dbReference type="InterPro" id="IPR012796">
    <property type="entry name" value="Lysidine-tRNA-synth_C"/>
</dbReference>
<comment type="function">
    <text evidence="8">Ligates lysine onto the cytidine present at position 34 of the AUA codon-specific tRNA(Ile) that contains the anticodon CAU, in an ATP-dependent manner. Cytidine is converted to lysidine, thus changing the amino acid specificity of the tRNA from methionine to isoleucine.</text>
</comment>
<reference evidence="10" key="1">
    <citation type="submission" date="2021-10" db="EMBL/GenBank/DDBJ databases">
        <title>Anaerobic single-cell dispensing facilitates the cultivation of human gut bacteria.</title>
        <authorList>
            <person name="Afrizal A."/>
        </authorList>
    </citation>
    <scope>NUCLEOTIDE SEQUENCE</scope>
    <source>
        <strain evidence="10">CLA-AA-H272</strain>
    </source>
</reference>
<dbReference type="Pfam" id="PF01171">
    <property type="entry name" value="ATP_bind_3"/>
    <property type="match status" value="1"/>
</dbReference>
<dbReference type="InterPro" id="IPR014729">
    <property type="entry name" value="Rossmann-like_a/b/a_fold"/>
</dbReference>
<dbReference type="SUPFAM" id="SSF82829">
    <property type="entry name" value="MesJ substrate recognition domain-like"/>
    <property type="match status" value="1"/>
</dbReference>
<evidence type="ECO:0000259" key="9">
    <source>
        <dbReference type="SMART" id="SM00977"/>
    </source>
</evidence>
<dbReference type="SMART" id="SM00977">
    <property type="entry name" value="TilS_C"/>
    <property type="match status" value="1"/>
</dbReference>
<comment type="similarity">
    <text evidence="8">Belongs to the tRNA(Ile)-lysidine synthase family.</text>
</comment>
<dbReference type="EMBL" id="JAJEPW010000045">
    <property type="protein sequence ID" value="MCC2130364.1"/>
    <property type="molecule type" value="Genomic_DNA"/>
</dbReference>
<dbReference type="SUPFAM" id="SSF52402">
    <property type="entry name" value="Adenine nucleotide alpha hydrolases-like"/>
    <property type="match status" value="1"/>
</dbReference>
<comment type="domain">
    <text evidence="8">The N-terminal region contains the highly conserved SGGXDS motif, predicted to be a P-loop motif involved in ATP binding.</text>
</comment>
<keyword evidence="5 8" id="KW-0547">Nucleotide-binding</keyword>
<feature type="domain" description="Lysidine-tRNA(Ile) synthetase C-terminal" evidence="9">
    <location>
        <begin position="359"/>
        <end position="432"/>
    </location>
</feature>
<dbReference type="Gene3D" id="1.20.59.20">
    <property type="match status" value="1"/>
</dbReference>
<dbReference type="GO" id="GO:0005524">
    <property type="term" value="F:ATP binding"/>
    <property type="evidence" value="ECO:0007669"/>
    <property type="project" value="UniProtKB-UniRule"/>
</dbReference>
<name>A0AAE3AFE3_9FIRM</name>
<evidence type="ECO:0000313" key="10">
    <source>
        <dbReference type="EMBL" id="MCC2130364.1"/>
    </source>
</evidence>
<sequence>MDLRPFMERWHMLPPSGGVMLVAVSGGRDSVCLLHYLAAMPRDFTVAAAHLDHGQRPTAGRDVAFVEELCRSLDVPLTVERADVPALARERGVGLEEAGRMARYDFFRRTADRLGAQRIATAHHAADQAETVVLNLVRGTGMQGLAGIPPVRGRIVRPLLETSREDIETYLEVHRLSHVEDETNRDTALRRNLLRREVMPRLAELHDGAAANICRTAELLRQEDAFLDSLAADYLPAAGLTAGRQRLRSAPEVLRLRALRLLAERLPVGKKDFTAAHYRALADLLEGGGMLTLPARACAVCRGETLTLLPPGPPLAPVVLHPGKNFWGEYTISVRKTAGNFSRRSDTIVLNCDKIDGALSVGPYTGGQRLTLPGSRGGRSVKRLLADRGVPPELRQRIPVLCVGDRPAAVWGVGTDMEFLPEESGQNMEITVTTNGGNRNG</sequence>
<dbReference type="GO" id="GO:0005737">
    <property type="term" value="C:cytoplasm"/>
    <property type="evidence" value="ECO:0007669"/>
    <property type="project" value="UniProtKB-SubCell"/>
</dbReference>
<dbReference type="SUPFAM" id="SSF56037">
    <property type="entry name" value="PheT/TilS domain"/>
    <property type="match status" value="1"/>
</dbReference>
<evidence type="ECO:0000256" key="7">
    <source>
        <dbReference type="ARBA" id="ARBA00048539"/>
    </source>
</evidence>
<keyword evidence="3 8" id="KW-0436">Ligase</keyword>
<evidence type="ECO:0000256" key="8">
    <source>
        <dbReference type="HAMAP-Rule" id="MF_01161"/>
    </source>
</evidence>
<comment type="caution">
    <text evidence="10">The sequence shown here is derived from an EMBL/GenBank/DDBJ whole genome shotgun (WGS) entry which is preliminary data.</text>
</comment>
<dbReference type="InterPro" id="IPR012795">
    <property type="entry name" value="tRNA_Ile_lys_synt_N"/>
</dbReference>
<dbReference type="GO" id="GO:0006400">
    <property type="term" value="P:tRNA modification"/>
    <property type="evidence" value="ECO:0007669"/>
    <property type="project" value="UniProtKB-UniRule"/>
</dbReference>
<keyword evidence="4 8" id="KW-0819">tRNA processing</keyword>
<dbReference type="InterPro" id="IPR012094">
    <property type="entry name" value="tRNA_Ile_lys_synt"/>
</dbReference>
<dbReference type="Gene3D" id="3.40.50.620">
    <property type="entry name" value="HUPs"/>
    <property type="match status" value="1"/>
</dbReference>
<evidence type="ECO:0000256" key="4">
    <source>
        <dbReference type="ARBA" id="ARBA00022694"/>
    </source>
</evidence>
<evidence type="ECO:0000256" key="2">
    <source>
        <dbReference type="ARBA" id="ARBA00022490"/>
    </source>
</evidence>
<accession>A0AAE3AFE3</accession>
<dbReference type="Proteomes" id="UP001199319">
    <property type="component" value="Unassembled WGS sequence"/>
</dbReference>
<evidence type="ECO:0000256" key="3">
    <source>
        <dbReference type="ARBA" id="ARBA00022598"/>
    </source>
</evidence>
<evidence type="ECO:0000256" key="6">
    <source>
        <dbReference type="ARBA" id="ARBA00022840"/>
    </source>
</evidence>
<evidence type="ECO:0000313" key="11">
    <source>
        <dbReference type="Proteomes" id="UP001199319"/>
    </source>
</evidence>
<keyword evidence="6 8" id="KW-0067">ATP-binding</keyword>